<dbReference type="GO" id="GO:0016702">
    <property type="term" value="F:oxidoreductase activity, acting on single donors with incorporation of molecular oxygen, incorporation of two atoms of oxygen"/>
    <property type="evidence" value="ECO:0007669"/>
    <property type="project" value="UniProtKB-ARBA"/>
</dbReference>
<proteinExistence type="inferred from homology"/>
<keyword evidence="3" id="KW-0479">Metal-binding</keyword>
<dbReference type="InterPro" id="IPR014436">
    <property type="entry name" value="Extradiol_dOase_DODA"/>
</dbReference>
<keyword evidence="8" id="KW-1185">Reference proteome</keyword>
<dbReference type="InterPro" id="IPR004183">
    <property type="entry name" value="Xdiol_dOase_suB"/>
</dbReference>
<dbReference type="GO" id="GO:0008198">
    <property type="term" value="F:ferrous iron binding"/>
    <property type="evidence" value="ECO:0007669"/>
    <property type="project" value="InterPro"/>
</dbReference>
<dbReference type="Proteomes" id="UP000245942">
    <property type="component" value="Unassembled WGS sequence"/>
</dbReference>
<organism evidence="7 8">
    <name type="scientific">Pseudomicrostroma glucosiphilum</name>
    <dbReference type="NCBI Taxonomy" id="1684307"/>
    <lineage>
        <taxon>Eukaryota</taxon>
        <taxon>Fungi</taxon>
        <taxon>Dikarya</taxon>
        <taxon>Basidiomycota</taxon>
        <taxon>Ustilaginomycotina</taxon>
        <taxon>Exobasidiomycetes</taxon>
        <taxon>Microstromatales</taxon>
        <taxon>Microstromatales incertae sedis</taxon>
        <taxon>Pseudomicrostroma</taxon>
    </lineage>
</organism>
<dbReference type="PANTHER" id="PTHR30096">
    <property type="entry name" value="4,5-DOPA DIOXYGENASE EXTRADIOL-LIKE PROTEIN"/>
    <property type="match status" value="1"/>
</dbReference>
<comment type="similarity">
    <text evidence="2">Belongs to the DODA-type extradiol aromatic ring-opening dioxygenase family.</text>
</comment>
<feature type="domain" description="Extradiol ring-cleavage dioxygenase class III enzyme subunit B" evidence="6">
    <location>
        <begin position="14"/>
        <end position="291"/>
    </location>
</feature>
<accession>A0A316UH01</accession>
<dbReference type="Gene3D" id="3.40.830.10">
    <property type="entry name" value="LigB-like"/>
    <property type="match status" value="1"/>
</dbReference>
<dbReference type="SUPFAM" id="SSF53213">
    <property type="entry name" value="LigB-like"/>
    <property type="match status" value="1"/>
</dbReference>
<keyword evidence="4" id="KW-0862">Zinc</keyword>
<gene>
    <name evidence="7" type="ORF">BCV69DRAFT_279543</name>
</gene>
<dbReference type="CDD" id="cd07363">
    <property type="entry name" value="45_DOPA_Dioxygenase"/>
    <property type="match status" value="1"/>
</dbReference>
<dbReference type="RefSeq" id="XP_025350771.1">
    <property type="nucleotide sequence ID" value="XM_025491292.1"/>
</dbReference>
<comment type="cofactor">
    <cofactor evidence="1">
        <name>Zn(2+)</name>
        <dbReference type="ChEBI" id="CHEBI:29105"/>
    </cofactor>
</comment>
<sequence>MFAQNTSALAPVWFIAHGGPMTLHQPEHPAHRHWKKIAADIRSQQPPLKGLVFISAHWQADPSEVSGKDMGVLVNDDESNPLLYDYYGFPQEMYELKLNSHNPPWLNSLVRETLNSEGLNAVNTQRGIDHGVFIALLAGFGEHGTGLPPMVQVSLPPQDAQGDDTQDGIRALRLGRALRALRSKGIAIVGGGQPVHNLGDFRHTFRTGEKTTVPYSVPFAQALTAAVCPPSSGTNDRGEPKRWEAAKRLFQNQYYRGAHPTSEHLLPALVALGAAQDEEEGKEEFEMNQGPLAWNMYKWGGSK</sequence>
<dbReference type="STRING" id="1684307.A0A316UH01"/>
<evidence type="ECO:0000256" key="3">
    <source>
        <dbReference type="ARBA" id="ARBA00022723"/>
    </source>
</evidence>
<dbReference type="EMBL" id="KZ819321">
    <property type="protein sequence ID" value="PWN23611.1"/>
    <property type="molecule type" value="Genomic_DNA"/>
</dbReference>
<dbReference type="PANTHER" id="PTHR30096:SF0">
    <property type="entry name" value="4,5-DOPA DIOXYGENASE EXTRADIOL-LIKE PROTEIN"/>
    <property type="match status" value="1"/>
</dbReference>
<evidence type="ECO:0000256" key="5">
    <source>
        <dbReference type="ARBA" id="ARBA00023002"/>
    </source>
</evidence>
<keyword evidence="7" id="KW-0223">Dioxygenase</keyword>
<evidence type="ECO:0000256" key="1">
    <source>
        <dbReference type="ARBA" id="ARBA00001947"/>
    </source>
</evidence>
<evidence type="ECO:0000313" key="7">
    <source>
        <dbReference type="EMBL" id="PWN23611.1"/>
    </source>
</evidence>
<evidence type="ECO:0000259" key="6">
    <source>
        <dbReference type="Pfam" id="PF02900"/>
    </source>
</evidence>
<dbReference type="PIRSF" id="PIRSF006157">
    <property type="entry name" value="Doxgns_DODA"/>
    <property type="match status" value="1"/>
</dbReference>
<dbReference type="GeneID" id="37013026"/>
<dbReference type="GO" id="GO:0008270">
    <property type="term" value="F:zinc ion binding"/>
    <property type="evidence" value="ECO:0007669"/>
    <property type="project" value="InterPro"/>
</dbReference>
<protein>
    <submittedName>
        <fullName evidence="7">Extradiol aromatic ring-opening dioxygenase</fullName>
    </submittedName>
</protein>
<dbReference type="AlphaFoldDB" id="A0A316UH01"/>
<dbReference type="Pfam" id="PF02900">
    <property type="entry name" value="LigB"/>
    <property type="match status" value="1"/>
</dbReference>
<evidence type="ECO:0000256" key="2">
    <source>
        <dbReference type="ARBA" id="ARBA00007581"/>
    </source>
</evidence>
<keyword evidence="5" id="KW-0560">Oxidoreductase</keyword>
<evidence type="ECO:0000313" key="8">
    <source>
        <dbReference type="Proteomes" id="UP000245942"/>
    </source>
</evidence>
<reference evidence="7 8" key="1">
    <citation type="journal article" date="2018" name="Mol. Biol. Evol.">
        <title>Broad Genomic Sampling Reveals a Smut Pathogenic Ancestry of the Fungal Clade Ustilaginomycotina.</title>
        <authorList>
            <person name="Kijpornyongpan T."/>
            <person name="Mondo S.J."/>
            <person name="Barry K."/>
            <person name="Sandor L."/>
            <person name="Lee J."/>
            <person name="Lipzen A."/>
            <person name="Pangilinan J."/>
            <person name="LaButti K."/>
            <person name="Hainaut M."/>
            <person name="Henrissat B."/>
            <person name="Grigoriev I.V."/>
            <person name="Spatafora J.W."/>
            <person name="Aime M.C."/>
        </authorList>
    </citation>
    <scope>NUCLEOTIDE SEQUENCE [LARGE SCALE GENOMIC DNA]</scope>
    <source>
        <strain evidence="7 8">MCA 4718</strain>
    </source>
</reference>
<evidence type="ECO:0000256" key="4">
    <source>
        <dbReference type="ARBA" id="ARBA00022833"/>
    </source>
</evidence>
<name>A0A316UH01_9BASI</name>
<dbReference type="OrthoDB" id="7396853at2759"/>